<evidence type="ECO:0000313" key="6">
    <source>
        <dbReference type="Proteomes" id="UP000053831"/>
    </source>
</evidence>
<keyword evidence="2" id="KW-0963">Cytoplasm</keyword>
<protein>
    <submittedName>
        <fullName evidence="5">PXA domain protein 1</fullName>
    </submittedName>
</protein>
<evidence type="ECO:0000259" key="4">
    <source>
        <dbReference type="PROSITE" id="PS51207"/>
    </source>
</evidence>
<reference evidence="5 6" key="1">
    <citation type="submission" date="2015-07" db="EMBL/GenBank/DDBJ databases">
        <title>The genome of the fungus Escovopsis weberi, a specialized disease agent of ant agriculture.</title>
        <authorList>
            <person name="de Man T.J."/>
            <person name="Stajich J.E."/>
            <person name="Kubicek C.P."/>
            <person name="Chenthamara K."/>
            <person name="Atanasova L."/>
            <person name="Druzhinina I.S."/>
            <person name="Birnbaum S."/>
            <person name="Barribeau S.M."/>
            <person name="Teiling C."/>
            <person name="Suen G."/>
            <person name="Currie C."/>
            <person name="Gerardo N.M."/>
        </authorList>
    </citation>
    <scope>NUCLEOTIDE SEQUENCE [LARGE SCALE GENOMIC DNA]</scope>
</reference>
<dbReference type="SMART" id="SM00313">
    <property type="entry name" value="PXA"/>
    <property type="match status" value="1"/>
</dbReference>
<dbReference type="OrthoDB" id="4898397at2759"/>
<dbReference type="InterPro" id="IPR051837">
    <property type="entry name" value="SortingNexin/PXDomain-PKLike"/>
</dbReference>
<dbReference type="InterPro" id="IPR003114">
    <property type="entry name" value="Phox_assoc"/>
</dbReference>
<dbReference type="Proteomes" id="UP000053831">
    <property type="component" value="Unassembled WGS sequence"/>
</dbReference>
<evidence type="ECO:0000256" key="2">
    <source>
        <dbReference type="ARBA" id="ARBA00022490"/>
    </source>
</evidence>
<evidence type="ECO:0000313" key="5">
    <source>
        <dbReference type="EMBL" id="KOS18322.1"/>
    </source>
</evidence>
<feature type="region of interest" description="Disordered" evidence="3">
    <location>
        <begin position="1"/>
        <end position="41"/>
    </location>
</feature>
<evidence type="ECO:0000256" key="3">
    <source>
        <dbReference type="SAM" id="MobiDB-lite"/>
    </source>
</evidence>
<dbReference type="STRING" id="150374.A0A0N0RT89"/>
<comment type="subcellular location">
    <subcellularLocation>
        <location evidence="1">Cytoplasm</location>
    </subcellularLocation>
</comment>
<dbReference type="PANTHER" id="PTHR22999">
    <property type="entry name" value="PX SERINE/THREONINE KINASE PXK"/>
    <property type="match status" value="1"/>
</dbReference>
<dbReference type="GO" id="GO:0005770">
    <property type="term" value="C:late endosome"/>
    <property type="evidence" value="ECO:0007669"/>
    <property type="project" value="TreeGrafter"/>
</dbReference>
<name>A0A0N0RT89_ESCWE</name>
<dbReference type="PANTHER" id="PTHR22999:SF23">
    <property type="entry name" value="SORTING NEXIN-16"/>
    <property type="match status" value="1"/>
</dbReference>
<proteinExistence type="predicted"/>
<evidence type="ECO:0000256" key="1">
    <source>
        <dbReference type="ARBA" id="ARBA00004496"/>
    </source>
</evidence>
<accession>A0A0N0RT89</accession>
<dbReference type="PROSITE" id="PS51207">
    <property type="entry name" value="PXA"/>
    <property type="match status" value="1"/>
</dbReference>
<dbReference type="AlphaFoldDB" id="A0A0N0RT89"/>
<dbReference type="GO" id="GO:0035091">
    <property type="term" value="F:phosphatidylinositol binding"/>
    <property type="evidence" value="ECO:0007669"/>
    <property type="project" value="TreeGrafter"/>
</dbReference>
<dbReference type="GO" id="GO:0005769">
    <property type="term" value="C:early endosome"/>
    <property type="evidence" value="ECO:0007669"/>
    <property type="project" value="TreeGrafter"/>
</dbReference>
<gene>
    <name evidence="5" type="ORF">ESCO_002497</name>
</gene>
<keyword evidence="6" id="KW-1185">Reference proteome</keyword>
<comment type="caution">
    <text evidence="5">The sequence shown here is derived from an EMBL/GenBank/DDBJ whole genome shotgun (WGS) entry which is preliminary data.</text>
</comment>
<feature type="domain" description="PXA" evidence="4">
    <location>
        <begin position="83"/>
        <end position="256"/>
    </location>
</feature>
<dbReference type="GO" id="GO:0045022">
    <property type="term" value="P:early endosome to late endosome transport"/>
    <property type="evidence" value="ECO:0007669"/>
    <property type="project" value="TreeGrafter"/>
</dbReference>
<dbReference type="Pfam" id="PF02194">
    <property type="entry name" value="PXA"/>
    <property type="match status" value="1"/>
</dbReference>
<dbReference type="EMBL" id="LGSR01000022">
    <property type="protein sequence ID" value="KOS18322.1"/>
    <property type="molecule type" value="Genomic_DNA"/>
</dbReference>
<sequence>MTAAASTPPSRAGTPRYKGANNGLEADCRPGRSASASSVSLDPLSDRATSMLIRRTLCSQQLKDKGRDAQPPIEELLPPLTSHNDVDLQLYAFLAIIMREYVQSWYGKITNDETFVGEIVAIIAHCTRALEQRIKRLDLKSLLLDEIPDLLDRHATAHRTAYQSAARGYLQVDPNEVYHSICPLPALSPVPRADDPTTSALQDENETAYRQLLVQAVLAILLPTEDLENPYLTAIVSQILSELIIGNTVAKKASQP</sequence>
<organism evidence="5 6">
    <name type="scientific">Escovopsis weberi</name>
    <dbReference type="NCBI Taxonomy" id="150374"/>
    <lineage>
        <taxon>Eukaryota</taxon>
        <taxon>Fungi</taxon>
        <taxon>Dikarya</taxon>
        <taxon>Ascomycota</taxon>
        <taxon>Pezizomycotina</taxon>
        <taxon>Sordariomycetes</taxon>
        <taxon>Hypocreomycetidae</taxon>
        <taxon>Hypocreales</taxon>
        <taxon>Hypocreaceae</taxon>
        <taxon>Escovopsis</taxon>
    </lineage>
</organism>